<dbReference type="GO" id="GO:0046983">
    <property type="term" value="F:protein dimerization activity"/>
    <property type="evidence" value="ECO:0007669"/>
    <property type="project" value="InterPro"/>
</dbReference>
<accession>A0A484LR65</accession>
<sequence>MLTYACYAELRELIPNGHKMSIDRLLHRTIKQMYFLRSVAKHAKGLAKHQLLKDRKDQKDHFKNIISGVTRACEIENEMMICPLVVEDLSHPGQMLIRILCQEQGYFLEIVDMIRGFGLNILKGCMEVHEAKIHAHYIVEAEENQFVSRHEIFSSIVHILGLADASNEFGGDDLLGNVRQGGIGLLNDSVQSTCGAPTSKTEAQSMVYRNDVNHINVNTKFIQAGYLKDLQTLLWLSQA</sequence>
<dbReference type="Pfam" id="PF23176">
    <property type="entry name" value="bHLH_LHW"/>
    <property type="match status" value="1"/>
</dbReference>
<dbReference type="GO" id="GO:0003700">
    <property type="term" value="F:DNA-binding transcription factor activity"/>
    <property type="evidence" value="ECO:0007669"/>
    <property type="project" value="InterPro"/>
</dbReference>
<dbReference type="Proteomes" id="UP000595140">
    <property type="component" value="Unassembled WGS sequence"/>
</dbReference>
<evidence type="ECO:0000256" key="2">
    <source>
        <dbReference type="ARBA" id="ARBA00023015"/>
    </source>
</evidence>
<dbReference type="GO" id="GO:0005634">
    <property type="term" value="C:nucleus"/>
    <property type="evidence" value="ECO:0007669"/>
    <property type="project" value="UniProtKB-SubCell"/>
</dbReference>
<evidence type="ECO:0000256" key="1">
    <source>
        <dbReference type="ARBA" id="ARBA00004123"/>
    </source>
</evidence>
<reference evidence="6 7" key="1">
    <citation type="submission" date="2018-04" db="EMBL/GenBank/DDBJ databases">
        <authorList>
            <person name="Vogel A."/>
        </authorList>
    </citation>
    <scope>NUCLEOTIDE SEQUENCE [LARGE SCALE GENOMIC DNA]</scope>
</reference>
<dbReference type="OrthoDB" id="1745666at2759"/>
<comment type="subcellular location">
    <subcellularLocation>
        <location evidence="1">Nucleus</location>
    </subcellularLocation>
</comment>
<evidence type="ECO:0000313" key="7">
    <source>
        <dbReference type="Proteomes" id="UP000595140"/>
    </source>
</evidence>
<dbReference type="InterPro" id="IPR011598">
    <property type="entry name" value="bHLH_dom"/>
</dbReference>
<protein>
    <recommendedName>
        <fullName evidence="5">BHLH domain-containing protein</fullName>
    </recommendedName>
</protein>
<keyword evidence="7" id="KW-1185">Reference proteome</keyword>
<dbReference type="PANTHER" id="PTHR46196">
    <property type="entry name" value="TRANSCRIPTION FACTOR BHLH155-LIKE ISOFORM X1-RELATED"/>
    <property type="match status" value="1"/>
</dbReference>
<dbReference type="EMBL" id="OOIL02001901">
    <property type="protein sequence ID" value="VFQ79030.1"/>
    <property type="molecule type" value="Genomic_DNA"/>
</dbReference>
<dbReference type="PANTHER" id="PTHR46196:SF2">
    <property type="entry name" value="TRANSCRIPTION FACTOR BHLH157"/>
    <property type="match status" value="1"/>
</dbReference>
<keyword evidence="2" id="KW-0805">Transcription regulation</keyword>
<evidence type="ECO:0000256" key="4">
    <source>
        <dbReference type="ARBA" id="ARBA00023242"/>
    </source>
</evidence>
<evidence type="ECO:0000256" key="3">
    <source>
        <dbReference type="ARBA" id="ARBA00023163"/>
    </source>
</evidence>
<feature type="domain" description="BHLH" evidence="5">
    <location>
        <begin position="9"/>
        <end position="49"/>
    </location>
</feature>
<evidence type="ECO:0000313" key="6">
    <source>
        <dbReference type="EMBL" id="VFQ79030.1"/>
    </source>
</evidence>
<organism evidence="6 7">
    <name type="scientific">Cuscuta campestris</name>
    <dbReference type="NCBI Taxonomy" id="132261"/>
    <lineage>
        <taxon>Eukaryota</taxon>
        <taxon>Viridiplantae</taxon>
        <taxon>Streptophyta</taxon>
        <taxon>Embryophyta</taxon>
        <taxon>Tracheophyta</taxon>
        <taxon>Spermatophyta</taxon>
        <taxon>Magnoliopsida</taxon>
        <taxon>eudicotyledons</taxon>
        <taxon>Gunneridae</taxon>
        <taxon>Pentapetalae</taxon>
        <taxon>asterids</taxon>
        <taxon>lamiids</taxon>
        <taxon>Solanales</taxon>
        <taxon>Convolvulaceae</taxon>
        <taxon>Cuscuteae</taxon>
        <taxon>Cuscuta</taxon>
        <taxon>Cuscuta subgen. Grammica</taxon>
        <taxon>Cuscuta sect. Cleistogrammica</taxon>
    </lineage>
</organism>
<evidence type="ECO:0000259" key="5">
    <source>
        <dbReference type="Pfam" id="PF23176"/>
    </source>
</evidence>
<dbReference type="AlphaFoldDB" id="A0A484LR65"/>
<gene>
    <name evidence="6" type="ORF">CCAM_LOCUS20806</name>
</gene>
<keyword evidence="4" id="KW-0539">Nucleus</keyword>
<keyword evidence="3" id="KW-0804">Transcription</keyword>
<proteinExistence type="predicted"/>
<dbReference type="InterPro" id="IPR043561">
    <property type="entry name" value="LHW-like"/>
</dbReference>
<name>A0A484LR65_9ASTE</name>